<dbReference type="PROSITE" id="PS00615">
    <property type="entry name" value="C_TYPE_LECTIN_1"/>
    <property type="match status" value="1"/>
</dbReference>
<feature type="domain" description="C-type lectin" evidence="3">
    <location>
        <begin position="21"/>
        <end position="145"/>
    </location>
</feature>
<dbReference type="InterPro" id="IPR018378">
    <property type="entry name" value="C-type_lectin_CS"/>
</dbReference>
<evidence type="ECO:0000313" key="5">
    <source>
        <dbReference type="Proteomes" id="UP000625711"/>
    </source>
</evidence>
<organism evidence="4 5">
    <name type="scientific">Rhynchophorus ferrugineus</name>
    <name type="common">Red palm weevil</name>
    <name type="synonym">Curculio ferrugineus</name>
    <dbReference type="NCBI Taxonomy" id="354439"/>
    <lineage>
        <taxon>Eukaryota</taxon>
        <taxon>Metazoa</taxon>
        <taxon>Ecdysozoa</taxon>
        <taxon>Arthropoda</taxon>
        <taxon>Hexapoda</taxon>
        <taxon>Insecta</taxon>
        <taxon>Pterygota</taxon>
        <taxon>Neoptera</taxon>
        <taxon>Endopterygota</taxon>
        <taxon>Coleoptera</taxon>
        <taxon>Polyphaga</taxon>
        <taxon>Cucujiformia</taxon>
        <taxon>Curculionidae</taxon>
        <taxon>Dryophthorinae</taxon>
        <taxon>Rhynchophorus</taxon>
    </lineage>
</organism>
<dbReference type="CDD" id="cd00037">
    <property type="entry name" value="CLECT"/>
    <property type="match status" value="1"/>
</dbReference>
<evidence type="ECO:0000313" key="4">
    <source>
        <dbReference type="EMBL" id="KAF7273835.1"/>
    </source>
</evidence>
<feature type="chain" id="PRO_5032553609" description="C-type lectin domain-containing protein" evidence="2">
    <location>
        <begin position="24"/>
        <end position="161"/>
    </location>
</feature>
<gene>
    <name evidence="4" type="ORF">GWI33_013466</name>
</gene>
<evidence type="ECO:0000256" key="1">
    <source>
        <dbReference type="ARBA" id="ARBA00023157"/>
    </source>
</evidence>
<protein>
    <recommendedName>
        <fullName evidence="3">C-type lectin domain-containing protein</fullName>
    </recommendedName>
</protein>
<feature type="signal peptide" evidence="2">
    <location>
        <begin position="1"/>
        <end position="23"/>
    </location>
</feature>
<dbReference type="Pfam" id="PF00059">
    <property type="entry name" value="Lectin_C"/>
    <property type="match status" value="1"/>
</dbReference>
<keyword evidence="1" id="KW-1015">Disulfide bond</keyword>
<comment type="caution">
    <text evidence="4">The sequence shown here is derived from an EMBL/GenBank/DDBJ whole genome shotgun (WGS) entry which is preliminary data.</text>
</comment>
<evidence type="ECO:0000259" key="3">
    <source>
        <dbReference type="PROSITE" id="PS50041"/>
    </source>
</evidence>
<name>A0A834I9K2_RHYFE</name>
<dbReference type="OrthoDB" id="7962197at2759"/>
<dbReference type="SMART" id="SM00034">
    <property type="entry name" value="CLECT"/>
    <property type="match status" value="1"/>
</dbReference>
<dbReference type="EMBL" id="JAACXV010013270">
    <property type="protein sequence ID" value="KAF7273835.1"/>
    <property type="molecule type" value="Genomic_DNA"/>
</dbReference>
<evidence type="ECO:0000256" key="2">
    <source>
        <dbReference type="SAM" id="SignalP"/>
    </source>
</evidence>
<reference evidence="4" key="1">
    <citation type="submission" date="2020-08" db="EMBL/GenBank/DDBJ databases">
        <title>Genome sequencing and assembly of the red palm weevil Rhynchophorus ferrugineus.</title>
        <authorList>
            <person name="Dias G.B."/>
            <person name="Bergman C.M."/>
            <person name="Manee M."/>
        </authorList>
    </citation>
    <scope>NUCLEOTIDE SEQUENCE</scope>
    <source>
        <strain evidence="4">AA-2017</strain>
        <tissue evidence="4">Whole larva</tissue>
    </source>
</reference>
<accession>A0A834I9K2</accession>
<sequence>MVKTEVNFMLFVCISFFIISTSANKYVVSNQRVTFYEAHSRCRQYGLDPAEILSESDEKEIEQALLPIKDLGIFDGFWIFASNLADKKNYYWLNSNLPLFYSAFYQGQPDNTGDKEHCLELYQSTTGVFAWNDLSCDTKKRFICQRKQKINACDDNRSGVL</sequence>
<dbReference type="InterPro" id="IPR016187">
    <property type="entry name" value="CTDL_fold"/>
</dbReference>
<dbReference type="AlphaFoldDB" id="A0A834I9K2"/>
<keyword evidence="2" id="KW-0732">Signal</keyword>
<dbReference type="Gene3D" id="3.10.100.10">
    <property type="entry name" value="Mannose-Binding Protein A, subunit A"/>
    <property type="match status" value="1"/>
</dbReference>
<dbReference type="Proteomes" id="UP000625711">
    <property type="component" value="Unassembled WGS sequence"/>
</dbReference>
<dbReference type="InterPro" id="IPR001304">
    <property type="entry name" value="C-type_lectin-like"/>
</dbReference>
<dbReference type="PANTHER" id="PTHR45784">
    <property type="entry name" value="C-TYPE LECTIN DOMAIN FAMILY 20 MEMBER A-RELATED"/>
    <property type="match status" value="1"/>
</dbReference>
<proteinExistence type="predicted"/>
<dbReference type="InterPro" id="IPR016186">
    <property type="entry name" value="C-type_lectin-like/link_sf"/>
</dbReference>
<dbReference type="SUPFAM" id="SSF56436">
    <property type="entry name" value="C-type lectin-like"/>
    <property type="match status" value="1"/>
</dbReference>
<dbReference type="PROSITE" id="PS50041">
    <property type="entry name" value="C_TYPE_LECTIN_2"/>
    <property type="match status" value="1"/>
</dbReference>
<dbReference type="PANTHER" id="PTHR45784:SF3">
    <property type="entry name" value="C-TYPE LECTIN DOMAIN FAMILY 4 MEMBER K-LIKE-RELATED"/>
    <property type="match status" value="1"/>
</dbReference>
<keyword evidence="5" id="KW-1185">Reference proteome</keyword>